<dbReference type="EMBL" id="GEVL01002693">
    <property type="protein sequence ID" value="JAU74648.1"/>
    <property type="molecule type" value="Transcribed_RNA"/>
</dbReference>
<protein>
    <submittedName>
        <fullName evidence="1">Uncharacterized protein</fullName>
    </submittedName>
</protein>
<gene>
    <name evidence="1" type="ORF">LE_TR4556_c17_g1_i1_g.15754</name>
</gene>
<dbReference type="AlphaFoldDB" id="A0A1J3I5C6"/>
<organism evidence="1">
    <name type="scientific">Noccaea caerulescens</name>
    <name type="common">Alpine penny-cress</name>
    <name type="synonym">Thlaspi caerulescens</name>
    <dbReference type="NCBI Taxonomy" id="107243"/>
    <lineage>
        <taxon>Eukaryota</taxon>
        <taxon>Viridiplantae</taxon>
        <taxon>Streptophyta</taxon>
        <taxon>Embryophyta</taxon>
        <taxon>Tracheophyta</taxon>
        <taxon>Spermatophyta</taxon>
        <taxon>Magnoliopsida</taxon>
        <taxon>eudicotyledons</taxon>
        <taxon>Gunneridae</taxon>
        <taxon>Pentapetalae</taxon>
        <taxon>rosids</taxon>
        <taxon>malvids</taxon>
        <taxon>Brassicales</taxon>
        <taxon>Brassicaceae</taxon>
        <taxon>Coluteocarpeae</taxon>
        <taxon>Noccaea</taxon>
    </lineage>
</organism>
<accession>A0A1J3I5C6</accession>
<evidence type="ECO:0000313" key="1">
    <source>
        <dbReference type="EMBL" id="JAU74648.1"/>
    </source>
</evidence>
<proteinExistence type="predicted"/>
<sequence length="171" mass="19084">MITDPKTWNESISYFEDEEHDPQVAHMVSLIAEDFPFEHNSWRAGVKASEVGHKNVTDDDVDDTDVEVAGDINDVGESCSNVRRIQKLTLKSYETRGVVGGTSEMKVGGIEEVDVSAMLKELADGYEERTAQLLKGVYGSLEVHLDTVFDKLKAHTEALLKKEIRSIYDAH</sequence>
<reference evidence="1" key="1">
    <citation type="submission" date="2016-07" db="EMBL/GenBank/DDBJ databases">
        <title>De novo transcriptome assembly of four accessions of the metal hyperaccumulator plant Noccaea caerulescens.</title>
        <authorList>
            <person name="Blande D."/>
            <person name="Halimaa P."/>
            <person name="Tervahauta A.I."/>
            <person name="Aarts M.G."/>
            <person name="Karenlampi S.O."/>
        </authorList>
    </citation>
    <scope>NUCLEOTIDE SEQUENCE</scope>
</reference>
<name>A0A1J3I5C6_NOCCA</name>